<feature type="region of interest" description="Disordered" evidence="2">
    <location>
        <begin position="1"/>
        <end position="31"/>
    </location>
</feature>
<dbReference type="PANTHER" id="PTHR48070:SF6">
    <property type="entry name" value="ESTERASE OVCA2"/>
    <property type="match status" value="1"/>
</dbReference>
<feature type="domain" description="Serine hydrolase" evidence="3">
    <location>
        <begin position="30"/>
        <end position="171"/>
    </location>
</feature>
<dbReference type="InterPro" id="IPR005645">
    <property type="entry name" value="FSH-like_dom"/>
</dbReference>
<dbReference type="AlphaFoldDB" id="A0A7S3P652"/>
<feature type="region of interest" description="Disordered" evidence="2">
    <location>
        <begin position="315"/>
        <end position="334"/>
    </location>
</feature>
<name>A0A7S3P652_9STRA</name>
<evidence type="ECO:0000313" key="4">
    <source>
        <dbReference type="EMBL" id="CAE0406106.1"/>
    </source>
</evidence>
<dbReference type="GO" id="GO:0016787">
    <property type="term" value="F:hydrolase activity"/>
    <property type="evidence" value="ECO:0007669"/>
    <property type="project" value="UniProtKB-KW"/>
</dbReference>
<evidence type="ECO:0000256" key="2">
    <source>
        <dbReference type="SAM" id="MobiDB-lite"/>
    </source>
</evidence>
<dbReference type="InterPro" id="IPR050593">
    <property type="entry name" value="LovG"/>
</dbReference>
<proteinExistence type="predicted"/>
<sequence>MPPSSKSSSSSTRQRRNHHGHNNNNNRGPPIRILCLHDANSNANSLQTKLQKFGDRLLENHNMELVYINAPLVMNQNHDNDNNHTEESQRSWWQATDEHPYLGLDASLLMLKHIWNSWSSFSGVLGVGQGAAIGALLTLWLFEESDRACQALRAPPQNAIFIDGYTVLPEDMALLSIQRLEALHILPASETPSSTEQQAACARFVTQMGGRTHIRPLGQVWHSTDCLNLMGRYLVQQKLSHQSTALAVTQQALVATEQQAAYLVQQHALAHPPPSLMAVIGPSNNVSGWSGPKRELPAGGAPCPADFVLPVHQRNHGHESATAADKNNPLSLPW</sequence>
<dbReference type="Gene3D" id="3.40.50.1820">
    <property type="entry name" value="alpha/beta hydrolase"/>
    <property type="match status" value="1"/>
</dbReference>
<keyword evidence="1" id="KW-0378">Hydrolase</keyword>
<dbReference type="InterPro" id="IPR029058">
    <property type="entry name" value="AB_hydrolase_fold"/>
</dbReference>
<feature type="compositionally biased region" description="Low complexity" evidence="2">
    <location>
        <begin position="1"/>
        <end position="11"/>
    </location>
</feature>
<dbReference type="GO" id="GO:0005634">
    <property type="term" value="C:nucleus"/>
    <property type="evidence" value="ECO:0007669"/>
    <property type="project" value="TreeGrafter"/>
</dbReference>
<reference evidence="4" key="1">
    <citation type="submission" date="2021-01" db="EMBL/GenBank/DDBJ databases">
        <authorList>
            <person name="Corre E."/>
            <person name="Pelletier E."/>
            <person name="Niang G."/>
            <person name="Scheremetjew M."/>
            <person name="Finn R."/>
            <person name="Kale V."/>
            <person name="Holt S."/>
            <person name="Cochrane G."/>
            <person name="Meng A."/>
            <person name="Brown T."/>
            <person name="Cohen L."/>
        </authorList>
    </citation>
    <scope>NUCLEOTIDE SEQUENCE</scope>
    <source>
        <strain evidence="4">CCMP127</strain>
    </source>
</reference>
<organism evidence="4">
    <name type="scientific">Amphora coffeiformis</name>
    <dbReference type="NCBI Taxonomy" id="265554"/>
    <lineage>
        <taxon>Eukaryota</taxon>
        <taxon>Sar</taxon>
        <taxon>Stramenopiles</taxon>
        <taxon>Ochrophyta</taxon>
        <taxon>Bacillariophyta</taxon>
        <taxon>Bacillariophyceae</taxon>
        <taxon>Bacillariophycidae</taxon>
        <taxon>Thalassiophysales</taxon>
        <taxon>Catenulaceae</taxon>
        <taxon>Amphora</taxon>
    </lineage>
</organism>
<evidence type="ECO:0000256" key="1">
    <source>
        <dbReference type="ARBA" id="ARBA00022801"/>
    </source>
</evidence>
<protein>
    <recommendedName>
        <fullName evidence="3">Serine hydrolase domain-containing protein</fullName>
    </recommendedName>
</protein>
<evidence type="ECO:0000259" key="3">
    <source>
        <dbReference type="Pfam" id="PF03959"/>
    </source>
</evidence>
<dbReference type="EMBL" id="HBIM01004714">
    <property type="protein sequence ID" value="CAE0406106.1"/>
    <property type="molecule type" value="Transcribed_RNA"/>
</dbReference>
<dbReference type="GO" id="GO:0005737">
    <property type="term" value="C:cytoplasm"/>
    <property type="evidence" value="ECO:0007669"/>
    <property type="project" value="TreeGrafter"/>
</dbReference>
<dbReference type="Pfam" id="PF03959">
    <property type="entry name" value="FSH1"/>
    <property type="match status" value="1"/>
</dbReference>
<gene>
    <name evidence="4" type="ORF">ACOF00016_LOCUS4034</name>
</gene>
<dbReference type="PANTHER" id="PTHR48070">
    <property type="entry name" value="ESTERASE OVCA2"/>
    <property type="match status" value="1"/>
</dbReference>
<accession>A0A7S3P652</accession>